<evidence type="ECO:0000313" key="1">
    <source>
        <dbReference type="EMBL" id="KAH7276879.1"/>
    </source>
</evidence>
<name>A0A8T2PZN2_CERRI</name>
<protein>
    <submittedName>
        <fullName evidence="1">Uncharacterized protein</fullName>
    </submittedName>
</protein>
<evidence type="ECO:0000313" key="2">
    <source>
        <dbReference type="Proteomes" id="UP000825935"/>
    </source>
</evidence>
<keyword evidence="2" id="KW-1185">Reference proteome</keyword>
<dbReference type="Proteomes" id="UP000825935">
    <property type="component" value="Chromosome 39"/>
</dbReference>
<proteinExistence type="predicted"/>
<accession>A0A8T2PZN2</accession>
<comment type="caution">
    <text evidence="1">The sequence shown here is derived from an EMBL/GenBank/DDBJ whole genome shotgun (WGS) entry which is preliminary data.</text>
</comment>
<dbReference type="GO" id="GO:0010997">
    <property type="term" value="F:anaphase-promoting complex binding"/>
    <property type="evidence" value="ECO:0007669"/>
    <property type="project" value="InterPro"/>
</dbReference>
<dbReference type="EMBL" id="CM035444">
    <property type="protein sequence ID" value="KAH7276879.1"/>
    <property type="molecule type" value="Genomic_DNA"/>
</dbReference>
<dbReference type="GO" id="GO:0046621">
    <property type="term" value="P:negative regulation of organ growth"/>
    <property type="evidence" value="ECO:0007669"/>
    <property type="project" value="InterPro"/>
</dbReference>
<dbReference type="InterPro" id="IPR037547">
    <property type="entry name" value="SAMBA"/>
</dbReference>
<organism evidence="1 2">
    <name type="scientific">Ceratopteris richardii</name>
    <name type="common">Triangle waterfern</name>
    <dbReference type="NCBI Taxonomy" id="49495"/>
    <lineage>
        <taxon>Eukaryota</taxon>
        <taxon>Viridiplantae</taxon>
        <taxon>Streptophyta</taxon>
        <taxon>Embryophyta</taxon>
        <taxon>Tracheophyta</taxon>
        <taxon>Polypodiopsida</taxon>
        <taxon>Polypodiidae</taxon>
        <taxon>Polypodiales</taxon>
        <taxon>Pteridineae</taxon>
        <taxon>Pteridaceae</taxon>
        <taxon>Parkerioideae</taxon>
        <taxon>Ceratopteris</taxon>
    </lineage>
</organism>
<dbReference type="PANTHER" id="PTHR37387">
    <property type="entry name" value="PROTEIN SAMBA"/>
    <property type="match status" value="1"/>
</dbReference>
<dbReference type="AlphaFoldDB" id="A0A8T2PZN2"/>
<dbReference type="PANTHER" id="PTHR37387:SF1">
    <property type="entry name" value="PROTEIN SAMBA"/>
    <property type="match status" value="1"/>
</dbReference>
<dbReference type="OrthoDB" id="1935166at2759"/>
<reference evidence="1" key="1">
    <citation type="submission" date="2021-08" db="EMBL/GenBank/DDBJ databases">
        <title>WGS assembly of Ceratopteris richardii.</title>
        <authorList>
            <person name="Marchant D.B."/>
            <person name="Chen G."/>
            <person name="Jenkins J."/>
            <person name="Shu S."/>
            <person name="Leebens-Mack J."/>
            <person name="Grimwood J."/>
            <person name="Schmutz J."/>
            <person name="Soltis P."/>
            <person name="Soltis D."/>
            <person name="Chen Z.-H."/>
        </authorList>
    </citation>
    <scope>NUCLEOTIDE SEQUENCE</scope>
    <source>
        <strain evidence="1">Whitten #5841</strain>
        <tissue evidence="1">Leaf</tissue>
    </source>
</reference>
<gene>
    <name evidence="1" type="ORF">KP509_39G025300</name>
</gene>
<sequence>MNTGGSAGAAGVMLPSPAPSTVGVIRSLPSSSSTYASVTALSSSFQQAAEDSLLIAIAEDLAFSEDAKLETQQALMEELLESLSKEEKLLDNDAWKYAAPRSQLHLTSMTGVRFETEVPSVYGNRTKGERVLR</sequence>